<dbReference type="InterPro" id="IPR051531">
    <property type="entry name" value="N-acetyltransferase"/>
</dbReference>
<name>A0AAW0R2C9_9PEZI</name>
<organism evidence="2 3">
    <name type="scientific">Apiospora kogelbergensis</name>
    <dbReference type="NCBI Taxonomy" id="1337665"/>
    <lineage>
        <taxon>Eukaryota</taxon>
        <taxon>Fungi</taxon>
        <taxon>Dikarya</taxon>
        <taxon>Ascomycota</taxon>
        <taxon>Pezizomycotina</taxon>
        <taxon>Sordariomycetes</taxon>
        <taxon>Xylariomycetidae</taxon>
        <taxon>Amphisphaeriales</taxon>
        <taxon>Apiosporaceae</taxon>
        <taxon>Apiospora</taxon>
    </lineage>
</organism>
<gene>
    <name evidence="2" type="ORF">PG999_005475</name>
</gene>
<dbReference type="EMBL" id="JAQQWP010000004">
    <property type="protein sequence ID" value="KAK8121355.1"/>
    <property type="molecule type" value="Genomic_DNA"/>
</dbReference>
<dbReference type="GO" id="GO:0016747">
    <property type="term" value="F:acyltransferase activity, transferring groups other than amino-acyl groups"/>
    <property type="evidence" value="ECO:0007669"/>
    <property type="project" value="InterPro"/>
</dbReference>
<dbReference type="Pfam" id="PF13302">
    <property type="entry name" value="Acetyltransf_3"/>
    <property type="match status" value="1"/>
</dbReference>
<dbReference type="SUPFAM" id="SSF55729">
    <property type="entry name" value="Acyl-CoA N-acyltransferases (Nat)"/>
    <property type="match status" value="1"/>
</dbReference>
<dbReference type="InterPro" id="IPR000182">
    <property type="entry name" value="GNAT_dom"/>
</dbReference>
<dbReference type="Proteomes" id="UP001392437">
    <property type="component" value="Unassembled WGS sequence"/>
</dbReference>
<sequence length="172" mass="19024">MTSLPEQLSPQHGLDIKSPRLRLRAVCPADIHPLHAIRTDSIAMKYMTTGVDTEPDAEKSHSLVRMQMMIKPGNFAFAVTTTGAADECETVIGFIGIARPPRSLLHLQQGQLGQRMSQEHKDTLQAYVFDQNAGSSRVLEKAGFKQIGTVLGQIGDRNDMPQRVYEVRRPTG</sequence>
<dbReference type="Gene3D" id="3.40.630.30">
    <property type="match status" value="1"/>
</dbReference>
<dbReference type="PANTHER" id="PTHR43792">
    <property type="entry name" value="GNAT FAMILY, PUTATIVE (AFU_ORTHOLOGUE AFUA_3G00765)-RELATED-RELATED"/>
    <property type="match status" value="1"/>
</dbReference>
<reference evidence="2 3" key="1">
    <citation type="submission" date="2023-01" db="EMBL/GenBank/DDBJ databases">
        <title>Analysis of 21 Apiospora genomes using comparative genomics revels a genus with tremendous synthesis potential of carbohydrate active enzymes and secondary metabolites.</title>
        <authorList>
            <person name="Sorensen T."/>
        </authorList>
    </citation>
    <scope>NUCLEOTIDE SEQUENCE [LARGE SCALE GENOMIC DNA]</scope>
    <source>
        <strain evidence="2 3">CBS 117206</strain>
    </source>
</reference>
<feature type="domain" description="N-acetyltransferase" evidence="1">
    <location>
        <begin position="20"/>
        <end position="102"/>
    </location>
</feature>
<accession>A0AAW0R2C9</accession>
<keyword evidence="3" id="KW-1185">Reference proteome</keyword>
<dbReference type="InterPro" id="IPR016181">
    <property type="entry name" value="Acyl_CoA_acyltransferase"/>
</dbReference>
<proteinExistence type="predicted"/>
<dbReference type="AlphaFoldDB" id="A0AAW0R2C9"/>
<evidence type="ECO:0000313" key="2">
    <source>
        <dbReference type="EMBL" id="KAK8121355.1"/>
    </source>
</evidence>
<protein>
    <recommendedName>
        <fullName evidence="1">N-acetyltransferase domain-containing protein</fullName>
    </recommendedName>
</protein>
<evidence type="ECO:0000259" key="1">
    <source>
        <dbReference type="Pfam" id="PF13302"/>
    </source>
</evidence>
<evidence type="ECO:0000313" key="3">
    <source>
        <dbReference type="Proteomes" id="UP001392437"/>
    </source>
</evidence>
<dbReference type="PANTHER" id="PTHR43792:SF1">
    <property type="entry name" value="N-ACETYLTRANSFERASE DOMAIN-CONTAINING PROTEIN"/>
    <property type="match status" value="1"/>
</dbReference>
<comment type="caution">
    <text evidence="2">The sequence shown here is derived from an EMBL/GenBank/DDBJ whole genome shotgun (WGS) entry which is preliminary data.</text>
</comment>